<proteinExistence type="predicted"/>
<name>A0A1N6Y6C4_9BACI</name>
<evidence type="ECO:0000259" key="1">
    <source>
        <dbReference type="PROSITE" id="PS50883"/>
    </source>
</evidence>
<reference evidence="5" key="2">
    <citation type="submission" date="2017-03" db="EMBL/GenBank/DDBJ databases">
        <title>Bacillus sp. V-88(T) DSM27956, whole genome shotgun sequencing project.</title>
        <authorList>
            <person name="Dastager S.G."/>
            <person name="Neurgaonkar P.S."/>
            <person name="Dharne M.S."/>
        </authorList>
    </citation>
    <scope>NUCLEOTIDE SEQUENCE [LARGE SCALE GENOMIC DNA]</scope>
    <source>
        <strain evidence="5">DSM 25145</strain>
    </source>
</reference>
<evidence type="ECO:0000313" key="3">
    <source>
        <dbReference type="EMBL" id="SIR10117.1"/>
    </source>
</evidence>
<dbReference type="EMBL" id="MWSK01000005">
    <property type="protein sequence ID" value="OXS77533.1"/>
    <property type="molecule type" value="Genomic_DNA"/>
</dbReference>
<dbReference type="STRING" id="1017273.SAMN05443094_105168"/>
<dbReference type="Gene3D" id="3.30.450.20">
    <property type="entry name" value="PAS domain"/>
    <property type="match status" value="1"/>
</dbReference>
<evidence type="ECO:0000313" key="5">
    <source>
        <dbReference type="Proteomes" id="UP000215545"/>
    </source>
</evidence>
<dbReference type="CDD" id="cd01948">
    <property type="entry name" value="EAL"/>
    <property type="match status" value="1"/>
</dbReference>
<dbReference type="Pfam" id="PF10388">
    <property type="entry name" value="YkuI_C"/>
    <property type="match status" value="1"/>
</dbReference>
<dbReference type="SUPFAM" id="SSF103190">
    <property type="entry name" value="Sensory domain-like"/>
    <property type="match status" value="1"/>
</dbReference>
<dbReference type="Proteomes" id="UP000215545">
    <property type="component" value="Unassembled WGS sequence"/>
</dbReference>
<dbReference type="RefSeq" id="WP_045851951.1">
    <property type="nucleotide sequence ID" value="NZ_FTLX01000005.1"/>
</dbReference>
<dbReference type="Pfam" id="PF00563">
    <property type="entry name" value="EAL"/>
    <property type="match status" value="1"/>
</dbReference>
<dbReference type="SUPFAM" id="SSF141868">
    <property type="entry name" value="EAL domain-like"/>
    <property type="match status" value="1"/>
</dbReference>
<dbReference type="InterPro" id="IPR018842">
    <property type="entry name" value="YkuI_C"/>
</dbReference>
<dbReference type="GO" id="GO:0071111">
    <property type="term" value="F:cyclic-guanylate-specific phosphodiesterase activity"/>
    <property type="evidence" value="ECO:0007669"/>
    <property type="project" value="InterPro"/>
</dbReference>
<reference evidence="2" key="3">
    <citation type="submission" date="2017-03" db="EMBL/GenBank/DDBJ databases">
        <authorList>
            <person name="Dastager S.G."/>
            <person name="Neurgaonkar P.S."/>
            <person name="Dharne M.S."/>
        </authorList>
    </citation>
    <scope>NUCLEOTIDE SEQUENCE</scope>
    <source>
        <strain evidence="2">DSM 25145</strain>
    </source>
</reference>
<dbReference type="InterPro" id="IPR050706">
    <property type="entry name" value="Cyclic-di-GMP_PDE-like"/>
</dbReference>
<dbReference type="Gene3D" id="3.20.20.450">
    <property type="entry name" value="EAL domain"/>
    <property type="match status" value="1"/>
</dbReference>
<dbReference type="PANTHER" id="PTHR33121:SF82">
    <property type="entry name" value="SIGNAL TRANSDUCTION PROTEIN CONTAINING A EAL DOMAIN"/>
    <property type="match status" value="1"/>
</dbReference>
<protein>
    <submittedName>
        <fullName evidence="3">EAL domain, c-di-GMP-specific phosphodiesterase class I (Or its enzymatically inactive variant)</fullName>
    </submittedName>
</protein>
<keyword evidence="5" id="KW-1185">Reference proteome</keyword>
<feature type="domain" description="EAL" evidence="1">
    <location>
        <begin position="5"/>
        <end position="255"/>
    </location>
</feature>
<evidence type="ECO:0000313" key="2">
    <source>
        <dbReference type="EMBL" id="OXS77533.1"/>
    </source>
</evidence>
<dbReference type="PROSITE" id="PS50883">
    <property type="entry name" value="EAL"/>
    <property type="match status" value="1"/>
</dbReference>
<dbReference type="InterPro" id="IPR029151">
    <property type="entry name" value="Sensor-like_sf"/>
</dbReference>
<dbReference type="Proteomes" id="UP000186385">
    <property type="component" value="Unassembled WGS sequence"/>
</dbReference>
<dbReference type="InterPro" id="IPR001633">
    <property type="entry name" value="EAL_dom"/>
</dbReference>
<dbReference type="AlphaFoldDB" id="A0A1N6Y6C4"/>
<dbReference type="EMBL" id="FTLX01000005">
    <property type="protein sequence ID" value="SIR10117.1"/>
    <property type="molecule type" value="Genomic_DNA"/>
</dbReference>
<gene>
    <name evidence="2" type="ORF">B1B05_11900</name>
    <name evidence="3" type="ORF">SAMN05443094_105168</name>
</gene>
<reference evidence="3 4" key="1">
    <citation type="submission" date="2017-01" db="EMBL/GenBank/DDBJ databases">
        <authorList>
            <person name="Mah S.A."/>
            <person name="Swanson W.J."/>
            <person name="Moy G.W."/>
            <person name="Vacquier V.D."/>
        </authorList>
    </citation>
    <scope>NUCLEOTIDE SEQUENCE [LARGE SCALE GENOMIC DNA]</scope>
    <source>
        <strain evidence="3 4">NIO-1016</strain>
    </source>
</reference>
<dbReference type="OrthoDB" id="1673646at2"/>
<dbReference type="InterPro" id="IPR035919">
    <property type="entry name" value="EAL_sf"/>
</dbReference>
<sequence>MGHTINQINHRTKSKPIDLQQVIPYFQPIIGADQQQVWGYEVLGRVHSSSGIQSLGPFFGDPEADPALQRQVDRHIRELALNKFVEEKKTGHLFINVNPDWLRMDWQEGDKDWITRHGIEPERIVLEVTEFLFSIKEQDMLNMLNYYKELGCKIAIDDVGKGFSNLDRIASFLPDIIKVDIHLLKSSTQSQSFMDVLHSLSVLARRMGASLLFEGMETEDEWQNAWKSGGRFYQGYLFARPASHFQEIAVPIQQKMNGLIEQLVEKELTVWNRQFKLEQLLNHKMLQILDTFPYLADPAAYLTELTVDVKEYCYRIYICDSKGNQITANYIMVDGDWQKQPEYRGKNWSWRPYFLHNIAKMKIDEKGILSEEYQDLETNVRIRTFSYPIQNGYLFLDLMVDLKKALFNA</sequence>
<dbReference type="PANTHER" id="PTHR33121">
    <property type="entry name" value="CYCLIC DI-GMP PHOSPHODIESTERASE PDEF"/>
    <property type="match status" value="1"/>
</dbReference>
<evidence type="ECO:0000313" key="4">
    <source>
        <dbReference type="Proteomes" id="UP000186385"/>
    </source>
</evidence>
<organism evidence="3 4">
    <name type="scientific">Domibacillus enclensis</name>
    <dbReference type="NCBI Taxonomy" id="1017273"/>
    <lineage>
        <taxon>Bacteria</taxon>
        <taxon>Bacillati</taxon>
        <taxon>Bacillota</taxon>
        <taxon>Bacilli</taxon>
        <taxon>Bacillales</taxon>
        <taxon>Bacillaceae</taxon>
        <taxon>Domibacillus</taxon>
    </lineage>
</organism>
<accession>A0A1N6Y6C4</accession>
<dbReference type="SMART" id="SM00052">
    <property type="entry name" value="EAL"/>
    <property type="match status" value="1"/>
</dbReference>